<reference evidence="4 5" key="1">
    <citation type="submission" date="2019-03" db="EMBL/GenBank/DDBJ databases">
        <title>Ramlibacter rhizophilus CCTCC AB2015357, whole genome shotgun sequence.</title>
        <authorList>
            <person name="Zhang X."/>
            <person name="Feng G."/>
            <person name="Zhu H."/>
        </authorList>
    </citation>
    <scope>NUCLEOTIDE SEQUENCE [LARGE SCALE GENOMIC DNA]</scope>
    <source>
        <strain evidence="4 5">CCTCC AB2015357</strain>
    </source>
</reference>
<dbReference type="InterPro" id="IPR007837">
    <property type="entry name" value="DinB"/>
</dbReference>
<proteinExistence type="inferred from homology"/>
<dbReference type="Pfam" id="PF05163">
    <property type="entry name" value="DinB"/>
    <property type="match status" value="1"/>
</dbReference>
<evidence type="ECO:0000313" key="4">
    <source>
        <dbReference type="EMBL" id="TFY99500.1"/>
    </source>
</evidence>
<name>A0A4Z0BL35_9BURK</name>
<dbReference type="AlphaFoldDB" id="A0A4Z0BL35"/>
<feature type="binding site" evidence="3">
    <location>
        <position position="135"/>
    </location>
    <ligand>
        <name>a divalent metal cation</name>
        <dbReference type="ChEBI" id="CHEBI:60240"/>
    </ligand>
</feature>
<dbReference type="PANTHER" id="PTHR37302">
    <property type="entry name" value="SLR1116 PROTEIN"/>
    <property type="match status" value="1"/>
</dbReference>
<dbReference type="RefSeq" id="WP_135285043.1">
    <property type="nucleotide sequence ID" value="NZ_SMLL01000004.1"/>
</dbReference>
<feature type="binding site" evidence="3">
    <location>
        <position position="51"/>
    </location>
    <ligand>
        <name>a divalent metal cation</name>
        <dbReference type="ChEBI" id="CHEBI:60240"/>
    </ligand>
</feature>
<accession>A0A4Z0BL35</accession>
<protein>
    <submittedName>
        <fullName evidence="4">DUF664 domain-containing protein</fullName>
    </submittedName>
</protein>
<organism evidence="4 5">
    <name type="scientific">Ramlibacter rhizophilus</name>
    <dbReference type="NCBI Taxonomy" id="1781167"/>
    <lineage>
        <taxon>Bacteria</taxon>
        <taxon>Pseudomonadati</taxon>
        <taxon>Pseudomonadota</taxon>
        <taxon>Betaproteobacteria</taxon>
        <taxon>Burkholderiales</taxon>
        <taxon>Comamonadaceae</taxon>
        <taxon>Ramlibacter</taxon>
    </lineage>
</organism>
<evidence type="ECO:0000256" key="1">
    <source>
        <dbReference type="ARBA" id="ARBA00008635"/>
    </source>
</evidence>
<evidence type="ECO:0000256" key="2">
    <source>
        <dbReference type="ARBA" id="ARBA00022723"/>
    </source>
</evidence>
<comment type="similarity">
    <text evidence="1">Belongs to the DinB family.</text>
</comment>
<evidence type="ECO:0000256" key="3">
    <source>
        <dbReference type="PIRSR" id="PIRSR607837-1"/>
    </source>
</evidence>
<dbReference type="EMBL" id="SMLL01000004">
    <property type="protein sequence ID" value="TFY99500.1"/>
    <property type="molecule type" value="Genomic_DNA"/>
</dbReference>
<keyword evidence="5" id="KW-1185">Reference proteome</keyword>
<feature type="binding site" evidence="3">
    <location>
        <position position="139"/>
    </location>
    <ligand>
        <name>a divalent metal cation</name>
        <dbReference type="ChEBI" id="CHEBI:60240"/>
    </ligand>
</feature>
<keyword evidence="2 3" id="KW-0479">Metal-binding</keyword>
<dbReference type="PANTHER" id="PTHR37302:SF3">
    <property type="entry name" value="DAMAGE-INDUCIBLE PROTEIN DINB"/>
    <property type="match status" value="1"/>
</dbReference>
<gene>
    <name evidence="4" type="ORF">EZ242_10095</name>
</gene>
<dbReference type="Gene3D" id="1.20.120.450">
    <property type="entry name" value="dinb family like domain"/>
    <property type="match status" value="1"/>
</dbReference>
<evidence type="ECO:0000313" key="5">
    <source>
        <dbReference type="Proteomes" id="UP000297564"/>
    </source>
</evidence>
<dbReference type="OrthoDB" id="9807509at2"/>
<dbReference type="SUPFAM" id="SSF109854">
    <property type="entry name" value="DinB/YfiT-like putative metalloenzymes"/>
    <property type="match status" value="1"/>
</dbReference>
<dbReference type="GO" id="GO:0046872">
    <property type="term" value="F:metal ion binding"/>
    <property type="evidence" value="ECO:0007669"/>
    <property type="project" value="UniProtKB-KW"/>
</dbReference>
<dbReference type="Proteomes" id="UP000297564">
    <property type="component" value="Unassembled WGS sequence"/>
</dbReference>
<sequence length="178" mass="19912">MTLHDYFRQLAAYHAWASQRLLEPHLRELSGELLRRDLGLFFRSIHGTLNHLLVAERLWQARVMDGESPTLRLDAELHADRDELARELLAAAARWQAWIAAQPAAAFDGELRYRRGNGEAVVVPLAPTLGHVFNHATHHRGQITAALTALGRPGPELDWIYLLQQGARALGAPSPKTL</sequence>
<comment type="caution">
    <text evidence="4">The sequence shown here is derived from an EMBL/GenBank/DDBJ whole genome shotgun (WGS) entry which is preliminary data.</text>
</comment>
<dbReference type="InterPro" id="IPR034660">
    <property type="entry name" value="DinB/YfiT-like"/>
</dbReference>